<proteinExistence type="predicted"/>
<evidence type="ECO:0000313" key="2">
    <source>
        <dbReference type="Proteomes" id="UP000196053"/>
    </source>
</evidence>
<dbReference type="AlphaFoldDB" id="A0A0K8J548"/>
<dbReference type="Proteomes" id="UP000196053">
    <property type="component" value="Chromosome I"/>
</dbReference>
<reference evidence="2" key="1">
    <citation type="submission" date="2015-09" db="EMBL/GenBank/DDBJ databases">
        <authorList>
            <person name="Wibberg D."/>
        </authorList>
    </citation>
    <scope>NUCLEOTIDE SEQUENCE [LARGE SCALE GENOMIC DNA]</scope>
    <source>
        <strain evidence="2">SD1D</strain>
    </source>
</reference>
<evidence type="ECO:0000313" key="1">
    <source>
        <dbReference type="EMBL" id="CUH92474.1"/>
    </source>
</evidence>
<dbReference type="RefSeq" id="WP_058257838.1">
    <property type="nucleotide sequence ID" value="NZ_DUPS01000036.1"/>
</dbReference>
<dbReference type="EMBL" id="LN879430">
    <property type="protein sequence ID" value="CUH92474.1"/>
    <property type="molecule type" value="Genomic_DNA"/>
</dbReference>
<sequence>MINKRKISSEKAFKEACKRNGLSYKKHNKGTKTDSIKLVDEEGNSFYLNNDLTIKKCSLEDDNELAVAREGILRGGKVCKRLKSSYKIQKGLQKA</sequence>
<protein>
    <submittedName>
        <fullName evidence="1">Uncharacterized protein</fullName>
    </submittedName>
</protein>
<accession>A0A0K8J548</accession>
<organism evidence="1 2">
    <name type="scientific">Herbinix luporum</name>
    <dbReference type="NCBI Taxonomy" id="1679721"/>
    <lineage>
        <taxon>Bacteria</taxon>
        <taxon>Bacillati</taxon>
        <taxon>Bacillota</taxon>
        <taxon>Clostridia</taxon>
        <taxon>Lachnospirales</taxon>
        <taxon>Lachnospiraceae</taxon>
        <taxon>Herbinix</taxon>
    </lineage>
</organism>
<keyword evidence="2" id="KW-1185">Reference proteome</keyword>
<dbReference type="OrthoDB" id="9926145at2"/>
<name>A0A0K8J548_9FIRM</name>
<dbReference type="KEGG" id="hsd:SD1D_0927"/>
<gene>
    <name evidence="1" type="ORF">SD1D_0927</name>
</gene>